<protein>
    <submittedName>
        <fullName evidence="1">Uncharacterized protein</fullName>
    </submittedName>
</protein>
<organism evidence="1 2">
    <name type="scientific">Algoriphagus yeomjeoni</name>
    <dbReference type="NCBI Taxonomy" id="291403"/>
    <lineage>
        <taxon>Bacteria</taxon>
        <taxon>Pseudomonadati</taxon>
        <taxon>Bacteroidota</taxon>
        <taxon>Cytophagia</taxon>
        <taxon>Cytophagales</taxon>
        <taxon>Cyclobacteriaceae</taxon>
        <taxon>Algoriphagus</taxon>
    </lineage>
</organism>
<name>A0A327PNX4_9BACT</name>
<dbReference type="AlphaFoldDB" id="A0A327PNX4"/>
<proteinExistence type="predicted"/>
<dbReference type="Proteomes" id="UP000249610">
    <property type="component" value="Unassembled WGS sequence"/>
</dbReference>
<keyword evidence="2" id="KW-1185">Reference proteome</keyword>
<reference evidence="1 2" key="1">
    <citation type="submission" date="2018-06" db="EMBL/GenBank/DDBJ databases">
        <title>Genomic Encyclopedia of Archaeal and Bacterial Type Strains, Phase II (KMG-II): from individual species to whole genera.</title>
        <authorList>
            <person name="Goeker M."/>
        </authorList>
    </citation>
    <scope>NUCLEOTIDE SEQUENCE [LARGE SCALE GENOMIC DNA]</scope>
    <source>
        <strain evidence="1 2">DSM 23446</strain>
    </source>
</reference>
<evidence type="ECO:0000313" key="2">
    <source>
        <dbReference type="Proteomes" id="UP000249610"/>
    </source>
</evidence>
<accession>A0A327PNX4</accession>
<evidence type="ECO:0000313" key="1">
    <source>
        <dbReference type="EMBL" id="RAI94020.1"/>
    </source>
</evidence>
<comment type="caution">
    <text evidence="1">The sequence shown here is derived from an EMBL/GenBank/DDBJ whole genome shotgun (WGS) entry which is preliminary data.</text>
</comment>
<gene>
    <name evidence="1" type="ORF">LV83_00926</name>
</gene>
<sequence length="55" mass="6331">MIELRNRVILNLKALKSKGLISIKKSALYRWFSFQNIHQLSCGMFTSNAIRSFGV</sequence>
<dbReference type="EMBL" id="QLLK01000002">
    <property type="protein sequence ID" value="RAI94020.1"/>
    <property type="molecule type" value="Genomic_DNA"/>
</dbReference>